<keyword evidence="5" id="KW-1185">Reference proteome</keyword>
<dbReference type="EMBL" id="FNHI01000002">
    <property type="protein sequence ID" value="SDL91935.1"/>
    <property type="molecule type" value="Genomic_DNA"/>
</dbReference>
<dbReference type="GeneID" id="40828148"/>
<dbReference type="Gene3D" id="1.10.10.60">
    <property type="entry name" value="Homeodomain-like"/>
    <property type="match status" value="1"/>
</dbReference>
<dbReference type="PANTHER" id="PTHR43130">
    <property type="entry name" value="ARAC-FAMILY TRANSCRIPTIONAL REGULATOR"/>
    <property type="match status" value="1"/>
</dbReference>
<dbReference type="Pfam" id="PF01965">
    <property type="entry name" value="DJ-1_PfpI"/>
    <property type="match status" value="1"/>
</dbReference>
<dbReference type="Gene3D" id="3.40.50.880">
    <property type="match status" value="1"/>
</dbReference>
<dbReference type="Pfam" id="PF12833">
    <property type="entry name" value="HTH_18"/>
    <property type="match status" value="1"/>
</dbReference>
<dbReference type="InterPro" id="IPR029062">
    <property type="entry name" value="Class_I_gatase-like"/>
</dbReference>
<reference evidence="5" key="1">
    <citation type="submission" date="2016-10" db="EMBL/GenBank/DDBJ databases">
        <authorList>
            <person name="Varghese N."/>
            <person name="Submissions S."/>
        </authorList>
    </citation>
    <scope>NUCLEOTIDE SEQUENCE [LARGE SCALE GENOMIC DNA]</scope>
    <source>
        <strain evidence="5">CGMCC 4.7042</strain>
    </source>
</reference>
<accession>A0A1G9P170</accession>
<evidence type="ECO:0000259" key="3">
    <source>
        <dbReference type="PROSITE" id="PS01124"/>
    </source>
</evidence>
<proteinExistence type="predicted"/>
<dbReference type="GO" id="GO:0003700">
    <property type="term" value="F:DNA-binding transcription factor activity"/>
    <property type="evidence" value="ECO:0007669"/>
    <property type="project" value="InterPro"/>
</dbReference>
<dbReference type="GO" id="GO:0043565">
    <property type="term" value="F:sequence-specific DNA binding"/>
    <property type="evidence" value="ECO:0007669"/>
    <property type="project" value="InterPro"/>
</dbReference>
<evidence type="ECO:0000256" key="1">
    <source>
        <dbReference type="ARBA" id="ARBA00023015"/>
    </source>
</evidence>
<dbReference type="PANTHER" id="PTHR43130:SF3">
    <property type="entry name" value="HTH-TYPE TRANSCRIPTIONAL REGULATOR RV1931C"/>
    <property type="match status" value="1"/>
</dbReference>
<evidence type="ECO:0000256" key="2">
    <source>
        <dbReference type="ARBA" id="ARBA00023163"/>
    </source>
</evidence>
<name>A0A1G9P170_9ACTN</name>
<dbReference type="SUPFAM" id="SSF52317">
    <property type="entry name" value="Class I glutamine amidotransferase-like"/>
    <property type="match status" value="1"/>
</dbReference>
<gene>
    <name evidence="4" type="ORF">SAMN05444921_102200</name>
</gene>
<keyword evidence="4" id="KW-0238">DNA-binding</keyword>
<dbReference type="InterPro" id="IPR018060">
    <property type="entry name" value="HTH_AraC"/>
</dbReference>
<evidence type="ECO:0000313" key="4">
    <source>
        <dbReference type="EMBL" id="SDL91935.1"/>
    </source>
</evidence>
<dbReference type="OrthoDB" id="3660033at2"/>
<dbReference type="CDD" id="cd03137">
    <property type="entry name" value="GATase1_AraC_1"/>
    <property type="match status" value="1"/>
</dbReference>
<feature type="domain" description="HTH araC/xylS-type" evidence="3">
    <location>
        <begin position="214"/>
        <end position="312"/>
    </location>
</feature>
<dbReference type="InterPro" id="IPR009057">
    <property type="entry name" value="Homeodomain-like_sf"/>
</dbReference>
<dbReference type="Proteomes" id="UP000199063">
    <property type="component" value="Unassembled WGS sequence"/>
</dbReference>
<dbReference type="SMART" id="SM00342">
    <property type="entry name" value="HTH_ARAC"/>
    <property type="match status" value="1"/>
</dbReference>
<evidence type="ECO:0000313" key="5">
    <source>
        <dbReference type="Proteomes" id="UP000199063"/>
    </source>
</evidence>
<sequence>MHVVAILALDGVSAFDLAIPCQVFAVVEQPDGTPAYEVRVCSDRTVTTTAGLQEPFRISSSYGLDDARGADTVIVAGVAPELAPSPHAVEILRDVAADGARVASICSGAFVLAAAGLLDGGRATTHWMFADRLAAEFPQVEVDPGVLYVDNGRVLTSAGIAAGLDLCLHMVRRDHGAAAAARTARMIVMAPQRAGGQAQFIEYPDPVQDSADLGPTLLWMQENLERPLTVADIAARAAMSSRTLIRRFRAQTGTTPLQWLLGRRLQRARELLETTDLPMSRVAGQAGLGSPETLRHHFSRNVGTTPTAYRAAFRG</sequence>
<dbReference type="AlphaFoldDB" id="A0A1G9P170"/>
<dbReference type="SUPFAM" id="SSF46689">
    <property type="entry name" value="Homeodomain-like"/>
    <property type="match status" value="2"/>
</dbReference>
<dbReference type="STRING" id="1196353.SAMN05444921_102200"/>
<dbReference type="PROSITE" id="PS01124">
    <property type="entry name" value="HTH_ARAC_FAMILY_2"/>
    <property type="match status" value="1"/>
</dbReference>
<keyword evidence="2" id="KW-0804">Transcription</keyword>
<protein>
    <submittedName>
        <fullName evidence="4">Transcriptional regulator GlxA family, contains an amidase domain and an AraC-type DNA-binding HTH domain</fullName>
    </submittedName>
</protein>
<organism evidence="4 5">
    <name type="scientific">Streptomyces wuyuanensis</name>
    <dbReference type="NCBI Taxonomy" id="1196353"/>
    <lineage>
        <taxon>Bacteria</taxon>
        <taxon>Bacillati</taxon>
        <taxon>Actinomycetota</taxon>
        <taxon>Actinomycetes</taxon>
        <taxon>Kitasatosporales</taxon>
        <taxon>Streptomycetaceae</taxon>
        <taxon>Streptomyces</taxon>
    </lineage>
</organism>
<dbReference type="InterPro" id="IPR052158">
    <property type="entry name" value="INH-QAR"/>
</dbReference>
<keyword evidence="1" id="KW-0805">Transcription regulation</keyword>
<dbReference type="InterPro" id="IPR002818">
    <property type="entry name" value="DJ-1/PfpI"/>
</dbReference>
<dbReference type="RefSeq" id="WP_093652413.1">
    <property type="nucleotide sequence ID" value="NZ_FNHI01000002.1"/>
</dbReference>